<dbReference type="Gene3D" id="3.40.190.290">
    <property type="match status" value="1"/>
</dbReference>
<evidence type="ECO:0000313" key="3">
    <source>
        <dbReference type="EMBL" id="EQB05516.1"/>
    </source>
</evidence>
<protein>
    <recommendedName>
        <fullName evidence="2">LysR substrate-binding domain-containing protein</fullName>
    </recommendedName>
</protein>
<dbReference type="GO" id="GO:0006351">
    <property type="term" value="P:DNA-templated transcription"/>
    <property type="evidence" value="ECO:0007669"/>
    <property type="project" value="TreeGrafter"/>
</dbReference>
<dbReference type="AlphaFoldDB" id="T0GNR7"/>
<dbReference type="GO" id="GO:0003700">
    <property type="term" value="F:DNA-binding transcription factor activity"/>
    <property type="evidence" value="ECO:0007669"/>
    <property type="project" value="TreeGrafter"/>
</dbReference>
<dbReference type="PANTHER" id="PTHR30537:SF1">
    <property type="entry name" value="HTH-TYPE TRANSCRIPTIONAL REGULATOR PGRR"/>
    <property type="match status" value="1"/>
</dbReference>
<dbReference type="SUPFAM" id="SSF53850">
    <property type="entry name" value="Periplasmic binding protein-like II"/>
    <property type="match status" value="1"/>
</dbReference>
<gene>
    <name evidence="3" type="ORF">L288_12790</name>
</gene>
<dbReference type="InterPro" id="IPR005119">
    <property type="entry name" value="LysR_subst-bd"/>
</dbReference>
<dbReference type="Proteomes" id="UP000015525">
    <property type="component" value="Unassembled WGS sequence"/>
</dbReference>
<dbReference type="PATRIC" id="fig|1329909.3.peg.2473"/>
<comment type="caution">
    <text evidence="3">The sequence shown here is derived from an EMBL/GenBank/DDBJ whole genome shotgun (WGS) entry which is preliminary data.</text>
</comment>
<dbReference type="InterPro" id="IPR058163">
    <property type="entry name" value="LysR-type_TF_proteobact-type"/>
</dbReference>
<feature type="domain" description="LysR substrate-binding" evidence="2">
    <location>
        <begin position="25"/>
        <end position="89"/>
    </location>
</feature>
<name>T0GNR7_9SPHN</name>
<dbReference type="EMBL" id="ATHO01000109">
    <property type="protein sequence ID" value="EQB05516.1"/>
    <property type="molecule type" value="Genomic_DNA"/>
</dbReference>
<dbReference type="PANTHER" id="PTHR30537">
    <property type="entry name" value="HTH-TYPE TRANSCRIPTIONAL REGULATOR"/>
    <property type="match status" value="1"/>
</dbReference>
<reference evidence="3 4" key="1">
    <citation type="journal article" date="2013" name="Genome Announc.">
        <title>Draft Genome Sequence of Sphingobium quisquiliarum Strain P25T, a Novel Hexachlorocyclohexane (HCH)-Degrading Bacterium Isolated from an HCH Dumpsite.</title>
        <authorList>
            <person name="Kumar Singh A."/>
            <person name="Sangwan N."/>
            <person name="Sharma A."/>
            <person name="Gupta V."/>
            <person name="Khurana J.P."/>
            <person name="Lal R."/>
        </authorList>
    </citation>
    <scope>NUCLEOTIDE SEQUENCE [LARGE SCALE GENOMIC DNA]</scope>
    <source>
        <strain evidence="3 4">P25</strain>
    </source>
</reference>
<dbReference type="GO" id="GO:0043565">
    <property type="term" value="F:sequence-specific DNA binding"/>
    <property type="evidence" value="ECO:0007669"/>
    <property type="project" value="TreeGrafter"/>
</dbReference>
<keyword evidence="4" id="KW-1185">Reference proteome</keyword>
<proteinExistence type="inferred from homology"/>
<evidence type="ECO:0000313" key="4">
    <source>
        <dbReference type="Proteomes" id="UP000015525"/>
    </source>
</evidence>
<dbReference type="Pfam" id="PF03466">
    <property type="entry name" value="LysR_substrate"/>
    <property type="match status" value="1"/>
</dbReference>
<comment type="similarity">
    <text evidence="1">Belongs to the LysR transcriptional regulatory family.</text>
</comment>
<organism evidence="3 4">
    <name type="scientific">Sphingobium quisquiliarum P25</name>
    <dbReference type="NCBI Taxonomy" id="1329909"/>
    <lineage>
        <taxon>Bacteria</taxon>
        <taxon>Pseudomonadati</taxon>
        <taxon>Pseudomonadota</taxon>
        <taxon>Alphaproteobacteria</taxon>
        <taxon>Sphingomonadales</taxon>
        <taxon>Sphingomonadaceae</taxon>
        <taxon>Sphingobium</taxon>
    </lineage>
</organism>
<evidence type="ECO:0000256" key="1">
    <source>
        <dbReference type="ARBA" id="ARBA00009437"/>
    </source>
</evidence>
<evidence type="ECO:0000259" key="2">
    <source>
        <dbReference type="Pfam" id="PF03466"/>
    </source>
</evidence>
<accession>T0GNR7</accession>
<sequence length="92" mass="10111">MCLSMSGRDIAGGPCPITLHEAGLSRIAVLEDVGIGYFMESDVREDIEAGRLVRVLEDWTPPLMPWCLYYPSRRNPSAAFKALIGMARQIAG</sequence>